<protein>
    <recommendedName>
        <fullName evidence="3">Protein kinase domain-containing protein</fullName>
    </recommendedName>
</protein>
<feature type="compositionally biased region" description="Polar residues" evidence="1">
    <location>
        <begin position="658"/>
        <end position="674"/>
    </location>
</feature>
<dbReference type="PROSITE" id="PS50011">
    <property type="entry name" value="PROTEIN_KINASE_DOM"/>
    <property type="match status" value="1"/>
</dbReference>
<dbReference type="Gene3D" id="1.10.510.10">
    <property type="entry name" value="Transferase(Phosphotransferase) domain 1"/>
    <property type="match status" value="1"/>
</dbReference>
<feature type="compositionally biased region" description="Polar residues" evidence="1">
    <location>
        <begin position="960"/>
        <end position="978"/>
    </location>
</feature>
<sequence length="1083" mass="114800">MEQQQMEEEVQNPTADAPNYSQAADVVEVEEAVEGPTAKEELEEVGEEDVFTSEEVLSLSETLRSRRKSSLLTFAAITLPTLLVFGCLTFASIKAHQKKATWADLVKRHPPTLPAVPPIEPSWQAPPVHSAEERASPNVQVVRGVLWELVNQLEEEDPAVPSHRARSIMREVAKVVSSGQSTKLIGMTIELENVTEVGTGKPLQGPRPHLVTKFIGEGDYCILVSVQDVKTRQHSALRINVLPKDEHPSIFATGERTVSAQMVRTAQAILGVRGSTPLADVADEKGISAVSAIAKIRGMPDVLHAKDLSILSTVEVMNTIQVTLRDVIDALGLVPTGTRAYLASRVLKTVLHLQHAGWSSNQINSSSFAVQEDGSVLLFGFESSVPFNTVIPGDVGVSPVYTEPELLGNIVCTDDCEFQPIADAKSDLWSLGILLYEIMMDGELPFGLSGVPANEESVAYVLQLGTHASPESLTVDMEYRGIHGRWQSLIKRLLEPKRSKRISANEIVEEFPDLLGGLPELQVLEEDAFFNLFFRDNPNFYKQQAKVPIVRRAHVNDKRAGSSGESRARKDGIGALGAAAVEKKRKPSKTEAVVEETGGRGYFGQHVKEQSRAAKVADFQERPDPEKDNQRTRREQENEHAQAQRRKGEGGIGESPVTPHSSDLPTRRPSTFESTGGRAALYYSQFGKRPTNETGSSPAPNSAANAPETPSPLFSRFLSTEFSDGGKGETRSQGLRRPIDMASSSAGPSNAARPLELRFGQGRSVTSGLAEEEGGPYAQGLRRPVDVASSSAGPSSAGTPLEAQLAQSRSATAGFAEEGGPYSQGLRRPIDMASSSAGPSNAARPLELRLAQSRSAATGFAGEGGPYSQGLRRPFDVASSSTGPSSAGTPSETQFAQSRSAATGFAEGGEGPYTQGLRRPIDMASSNVAPGSEAPTGGERGHDLQRWGQAADAPGRSAAPGSSLTLVGSRFAPNSTLIPGSAQGGGEPASQGLWRPTDIASSSPTPSSAPTTPGIPRTIMSRSFSSGPPGGEHELRGQGVGLSTGIPSSSAVPSSAPSPSPSPPIPSLATGPAEEGDGEARPE</sequence>
<reference evidence="4" key="1">
    <citation type="submission" date="2013-10" db="EMBL/GenBank/DDBJ databases">
        <title>Genomic analysis of the causative agents of coccidiosis in chickens.</title>
        <authorList>
            <person name="Reid A.J."/>
            <person name="Blake D."/>
            <person name="Billington K."/>
            <person name="Browne H."/>
            <person name="Dunn M."/>
            <person name="Hung S."/>
            <person name="Kawahara F."/>
            <person name="Miranda-Saavedra D."/>
            <person name="Mourier T."/>
            <person name="Nagra H."/>
            <person name="Otto T.D."/>
            <person name="Rawlings N."/>
            <person name="Sanchez A."/>
            <person name="Sanders M."/>
            <person name="Subramaniam C."/>
            <person name="Tay Y."/>
            <person name="Dear P."/>
            <person name="Doerig C."/>
            <person name="Gruber A."/>
            <person name="Parkinson J."/>
            <person name="Shirley M."/>
            <person name="Wan K.L."/>
            <person name="Berriman M."/>
            <person name="Tomley F."/>
            <person name="Pain A."/>
        </authorList>
    </citation>
    <scope>NUCLEOTIDE SEQUENCE [LARGE SCALE GENOMIC DNA]</scope>
    <source>
        <strain evidence="4">Weybridge</strain>
    </source>
</reference>
<evidence type="ECO:0000256" key="1">
    <source>
        <dbReference type="SAM" id="MobiDB-lite"/>
    </source>
</evidence>
<feature type="compositionally biased region" description="Basic and acidic residues" evidence="1">
    <location>
        <begin position="618"/>
        <end position="649"/>
    </location>
</feature>
<dbReference type="RefSeq" id="XP_013334705.1">
    <property type="nucleotide sequence ID" value="XM_013479251.1"/>
</dbReference>
<dbReference type="GeneID" id="25338704"/>
<evidence type="ECO:0000256" key="2">
    <source>
        <dbReference type="SAM" id="Phobius"/>
    </source>
</evidence>
<keyword evidence="2" id="KW-1133">Transmembrane helix</keyword>
<evidence type="ECO:0000313" key="5">
    <source>
        <dbReference type="Proteomes" id="UP000030763"/>
    </source>
</evidence>
<feature type="compositionally biased region" description="Polar residues" evidence="1">
    <location>
        <begin position="892"/>
        <end position="901"/>
    </location>
</feature>
<dbReference type="SUPFAM" id="SSF56112">
    <property type="entry name" value="Protein kinase-like (PK-like)"/>
    <property type="match status" value="1"/>
</dbReference>
<feature type="non-terminal residue" evidence="4">
    <location>
        <position position="1083"/>
    </location>
</feature>
<feature type="compositionally biased region" description="Low complexity" evidence="1">
    <location>
        <begin position="696"/>
        <end position="712"/>
    </location>
</feature>
<feature type="transmembrane region" description="Helical" evidence="2">
    <location>
        <begin position="71"/>
        <end position="91"/>
    </location>
</feature>
<proteinExistence type="predicted"/>
<feature type="compositionally biased region" description="Acidic residues" evidence="1">
    <location>
        <begin position="1"/>
        <end position="10"/>
    </location>
</feature>
<feature type="compositionally biased region" description="Low complexity" evidence="1">
    <location>
        <begin position="1000"/>
        <end position="1012"/>
    </location>
</feature>
<feature type="compositionally biased region" description="Low complexity" evidence="1">
    <location>
        <begin position="788"/>
        <end position="798"/>
    </location>
</feature>
<evidence type="ECO:0000259" key="3">
    <source>
        <dbReference type="PROSITE" id="PS50011"/>
    </source>
</evidence>
<feature type="region of interest" description="Disordered" evidence="1">
    <location>
        <begin position="1"/>
        <end position="42"/>
    </location>
</feature>
<keyword evidence="2" id="KW-0812">Transmembrane</keyword>
<evidence type="ECO:0000313" key="4">
    <source>
        <dbReference type="EMBL" id="CDJ58057.1"/>
    </source>
</evidence>
<organism evidence="4 5">
    <name type="scientific">Eimeria maxima</name>
    <name type="common">Coccidian parasite</name>
    <dbReference type="NCBI Taxonomy" id="5804"/>
    <lineage>
        <taxon>Eukaryota</taxon>
        <taxon>Sar</taxon>
        <taxon>Alveolata</taxon>
        <taxon>Apicomplexa</taxon>
        <taxon>Conoidasida</taxon>
        <taxon>Coccidia</taxon>
        <taxon>Eucoccidiorida</taxon>
        <taxon>Eimeriorina</taxon>
        <taxon>Eimeriidae</taxon>
        <taxon>Eimeria</taxon>
    </lineage>
</organism>
<dbReference type="GO" id="GO:0004672">
    <property type="term" value="F:protein kinase activity"/>
    <property type="evidence" value="ECO:0007669"/>
    <property type="project" value="InterPro"/>
</dbReference>
<dbReference type="GO" id="GO:0005524">
    <property type="term" value="F:ATP binding"/>
    <property type="evidence" value="ECO:0007669"/>
    <property type="project" value="InterPro"/>
</dbReference>
<feature type="region of interest" description="Disordered" evidence="1">
    <location>
        <begin position="579"/>
        <end position="1083"/>
    </location>
</feature>
<dbReference type="Proteomes" id="UP000030763">
    <property type="component" value="Unassembled WGS sequence"/>
</dbReference>
<keyword evidence="5" id="KW-1185">Reference proteome</keyword>
<dbReference type="InterPro" id="IPR011009">
    <property type="entry name" value="Kinase-like_dom_sf"/>
</dbReference>
<reference evidence="4" key="2">
    <citation type="submission" date="2013-10" db="EMBL/GenBank/DDBJ databases">
        <authorList>
            <person name="Aslett M."/>
        </authorList>
    </citation>
    <scope>NUCLEOTIDE SEQUENCE [LARGE SCALE GENOMIC DNA]</scope>
    <source>
        <strain evidence="4">Weybridge</strain>
    </source>
</reference>
<name>U6M1I1_EIMMA</name>
<dbReference type="SMART" id="SM00220">
    <property type="entry name" value="S_TKc"/>
    <property type="match status" value="1"/>
</dbReference>
<dbReference type="Pfam" id="PF00069">
    <property type="entry name" value="Pkinase"/>
    <property type="match status" value="1"/>
</dbReference>
<feature type="compositionally biased region" description="Low complexity" evidence="1">
    <location>
        <begin position="1046"/>
        <end position="1055"/>
    </location>
</feature>
<dbReference type="EMBL" id="HG719458">
    <property type="protein sequence ID" value="CDJ58057.1"/>
    <property type="molecule type" value="Genomic_DNA"/>
</dbReference>
<dbReference type="VEuPathDB" id="ToxoDB:EMWEY_00047180"/>
<keyword evidence="2" id="KW-0472">Membrane</keyword>
<dbReference type="AlphaFoldDB" id="U6M1I1"/>
<feature type="compositionally biased region" description="Low complexity" evidence="1">
    <location>
        <begin position="878"/>
        <end position="891"/>
    </location>
</feature>
<feature type="compositionally biased region" description="Pro residues" evidence="1">
    <location>
        <begin position="1056"/>
        <end position="1066"/>
    </location>
</feature>
<accession>U6M1I1</accession>
<gene>
    <name evidence="4" type="ORF">EMWEY_00047180</name>
</gene>
<dbReference type="OrthoDB" id="346907at2759"/>
<feature type="domain" description="Protein kinase" evidence="3">
    <location>
        <begin position="209"/>
        <end position="514"/>
    </location>
</feature>
<dbReference type="InterPro" id="IPR000719">
    <property type="entry name" value="Prot_kinase_dom"/>
</dbReference>